<dbReference type="AlphaFoldDB" id="A0A4C1SPD4"/>
<dbReference type="EMBL" id="BGZK01000009">
    <property type="protein sequence ID" value="GBP03187.1"/>
    <property type="molecule type" value="Genomic_DNA"/>
</dbReference>
<reference evidence="1 2" key="1">
    <citation type="journal article" date="2019" name="Commun. Biol.">
        <title>The bagworm genome reveals a unique fibroin gene that provides high tensile strength.</title>
        <authorList>
            <person name="Kono N."/>
            <person name="Nakamura H."/>
            <person name="Ohtoshi R."/>
            <person name="Tomita M."/>
            <person name="Numata K."/>
            <person name="Arakawa K."/>
        </authorList>
    </citation>
    <scope>NUCLEOTIDE SEQUENCE [LARGE SCALE GENOMIC DNA]</scope>
</reference>
<dbReference type="Gene3D" id="3.30.420.10">
    <property type="entry name" value="Ribonuclease H-like superfamily/Ribonuclease H"/>
    <property type="match status" value="1"/>
</dbReference>
<keyword evidence="2" id="KW-1185">Reference proteome</keyword>
<dbReference type="GO" id="GO:0003676">
    <property type="term" value="F:nucleic acid binding"/>
    <property type="evidence" value="ECO:0007669"/>
    <property type="project" value="InterPro"/>
</dbReference>
<gene>
    <name evidence="1" type="ORF">EVAR_2631_1</name>
</gene>
<dbReference type="OrthoDB" id="4369127at2759"/>
<dbReference type="Proteomes" id="UP000299102">
    <property type="component" value="Unassembled WGS sequence"/>
</dbReference>
<comment type="caution">
    <text evidence="1">The sequence shown here is derived from an EMBL/GenBank/DDBJ whole genome shotgun (WGS) entry which is preliminary data.</text>
</comment>
<protein>
    <submittedName>
        <fullName evidence="1">Uncharacterized protein</fullName>
    </submittedName>
</protein>
<organism evidence="1 2">
    <name type="scientific">Eumeta variegata</name>
    <name type="common">Bagworm moth</name>
    <name type="synonym">Eumeta japonica</name>
    <dbReference type="NCBI Taxonomy" id="151549"/>
    <lineage>
        <taxon>Eukaryota</taxon>
        <taxon>Metazoa</taxon>
        <taxon>Ecdysozoa</taxon>
        <taxon>Arthropoda</taxon>
        <taxon>Hexapoda</taxon>
        <taxon>Insecta</taxon>
        <taxon>Pterygota</taxon>
        <taxon>Neoptera</taxon>
        <taxon>Endopterygota</taxon>
        <taxon>Lepidoptera</taxon>
        <taxon>Glossata</taxon>
        <taxon>Ditrysia</taxon>
        <taxon>Tineoidea</taxon>
        <taxon>Psychidae</taxon>
        <taxon>Oiketicinae</taxon>
        <taxon>Eumeta</taxon>
    </lineage>
</organism>
<name>A0A4C1SPD4_EUMVA</name>
<evidence type="ECO:0000313" key="2">
    <source>
        <dbReference type="Proteomes" id="UP000299102"/>
    </source>
</evidence>
<evidence type="ECO:0000313" key="1">
    <source>
        <dbReference type="EMBL" id="GBP03187.1"/>
    </source>
</evidence>
<sequence>MGLLQTPVPVQRFEVVAVNLFGPLPKKPKGELWVLIVEDTASLKQNVIPEANPVEGKNRKLKIQLAIFVERHHNQWPEVLSFTRLIMNTALTKATQRIPAYLTYGRELHRL</sequence>
<dbReference type="InterPro" id="IPR036397">
    <property type="entry name" value="RNaseH_sf"/>
</dbReference>
<accession>A0A4C1SPD4</accession>
<proteinExistence type="predicted"/>